<evidence type="ECO:0000256" key="1">
    <source>
        <dbReference type="SAM" id="MobiDB-lite"/>
    </source>
</evidence>
<feature type="region of interest" description="Disordered" evidence="1">
    <location>
        <begin position="200"/>
        <end position="221"/>
    </location>
</feature>
<dbReference type="InterPro" id="IPR023214">
    <property type="entry name" value="HAD_sf"/>
</dbReference>
<proteinExistence type="predicted"/>
<dbReference type="Proteomes" id="UP000789595">
    <property type="component" value="Unassembled WGS sequence"/>
</dbReference>
<sequence>MDGSPTFDGGYSPASLDGAAALISPDEAQEMDFCRSPRASFGSRRSSQSPTVLDDEDDAPRCVVLDFDGTLSTPKYVERLQNWAVCDKEVLISSLTDEEIWANGGGVQRVELMRQMLETLQRQGCALYIVSLGFTGAIRRHLDVWGLSSYFPESRVFGQDSPLLIERDYVKAALIENLMARRGWAFGDVLFVDDSQKNISESTARRRAPPTPSPRAASRNATWARSARRCAAASFTPGSRAYDVRCGLLGRLRWTEETRTRNFPRHDEEHRPGGPNSNT</sequence>
<keyword evidence="3" id="KW-1185">Reference proteome</keyword>
<protein>
    <submittedName>
        <fullName evidence="2">Uncharacterized protein</fullName>
    </submittedName>
</protein>
<dbReference type="OrthoDB" id="426606at2759"/>
<organism evidence="2 3">
    <name type="scientific">Pelagomonas calceolata</name>
    <dbReference type="NCBI Taxonomy" id="35677"/>
    <lineage>
        <taxon>Eukaryota</taxon>
        <taxon>Sar</taxon>
        <taxon>Stramenopiles</taxon>
        <taxon>Ochrophyta</taxon>
        <taxon>Pelagophyceae</taxon>
        <taxon>Pelagomonadales</taxon>
        <taxon>Pelagomonadaceae</taxon>
        <taxon>Pelagomonas</taxon>
    </lineage>
</organism>
<evidence type="ECO:0000313" key="3">
    <source>
        <dbReference type="Proteomes" id="UP000789595"/>
    </source>
</evidence>
<dbReference type="AlphaFoldDB" id="A0A8J2SAG9"/>
<evidence type="ECO:0000313" key="2">
    <source>
        <dbReference type="EMBL" id="CAH0363809.1"/>
    </source>
</evidence>
<dbReference type="SUPFAM" id="SSF56784">
    <property type="entry name" value="HAD-like"/>
    <property type="match status" value="1"/>
</dbReference>
<dbReference type="InterPro" id="IPR036412">
    <property type="entry name" value="HAD-like_sf"/>
</dbReference>
<dbReference type="Gene3D" id="3.40.50.1000">
    <property type="entry name" value="HAD superfamily/HAD-like"/>
    <property type="match status" value="1"/>
</dbReference>
<name>A0A8J2SAG9_9STRA</name>
<dbReference type="EMBL" id="CAKKNE010000001">
    <property type="protein sequence ID" value="CAH0363809.1"/>
    <property type="molecule type" value="Genomic_DNA"/>
</dbReference>
<comment type="caution">
    <text evidence="2">The sequence shown here is derived from an EMBL/GenBank/DDBJ whole genome shotgun (WGS) entry which is preliminary data.</text>
</comment>
<accession>A0A8J2SAG9</accession>
<feature type="region of interest" description="Disordered" evidence="1">
    <location>
        <begin position="35"/>
        <end position="55"/>
    </location>
</feature>
<dbReference type="CDD" id="cd01427">
    <property type="entry name" value="HAD_like"/>
    <property type="match status" value="1"/>
</dbReference>
<reference evidence="2" key="1">
    <citation type="submission" date="2021-11" db="EMBL/GenBank/DDBJ databases">
        <authorList>
            <consortium name="Genoscope - CEA"/>
            <person name="William W."/>
        </authorList>
    </citation>
    <scope>NUCLEOTIDE SEQUENCE</scope>
</reference>
<gene>
    <name evidence="2" type="ORF">PECAL_1P01450</name>
</gene>